<dbReference type="HOGENOM" id="CLU_478685_0_0_1"/>
<accession>A0A0D3K7E7</accession>
<dbReference type="GO" id="GO:0008298">
    <property type="term" value="P:intracellular mRNA localization"/>
    <property type="evidence" value="ECO:0007669"/>
    <property type="project" value="TreeGrafter"/>
</dbReference>
<protein>
    <recommendedName>
        <fullName evidence="4">SMC hinge domain-containing protein</fullName>
    </recommendedName>
</protein>
<evidence type="ECO:0008006" key="4">
    <source>
        <dbReference type="Google" id="ProtNLM"/>
    </source>
</evidence>
<dbReference type="STRING" id="2903.R1D9V7"/>
<evidence type="ECO:0000313" key="2">
    <source>
        <dbReference type="EnsemblProtists" id="EOD31682"/>
    </source>
</evidence>
<feature type="region of interest" description="Disordered" evidence="1">
    <location>
        <begin position="525"/>
        <end position="570"/>
    </location>
</feature>
<feature type="region of interest" description="Disordered" evidence="1">
    <location>
        <begin position="327"/>
        <end position="360"/>
    </location>
</feature>
<reference evidence="2" key="2">
    <citation type="submission" date="2024-10" db="UniProtKB">
        <authorList>
            <consortium name="EnsemblProtists"/>
        </authorList>
    </citation>
    <scope>IDENTIFICATION</scope>
</reference>
<sequence length="570" mass="63222">MLSTLRHAGGKRKVGESGAAADEGSDDGDGYAVKMLQRLLDVARPKQATSRSLADTLELVVEEWSVHAAEMQGTTYEIVGGEERANAKKNLRRGSETKSVMSMVLELVSKLQTSAGRAALVDMYGAKHECADDAEMANDDDDVDASRCVPPAGTKVALCKLAAHTVMNEQCGTIAGYSAEADRYVVQLEDGTRVRVCRGNLRLEALTTHDFAHAIGETCTVFSRLAARHGASMTSELVGALLQLPSREWTVMKDLVAVDYAWEARTQEGVSLHSLGAPPSHKAQKTNSGSYDRLSKCSKKEPGCAVTREAEGRRGSALSARKLMAAEEAANAEPVPTDAGPVEEKPKDEKPKEIKKVSKPDDALLKQRLQEQDDKLVDKQARLEQIKATVDTRNQPTENAEFTAARSKFNVVRAESRRLLQEKRSIYDQISSADELKKQQQDLTQRLKAELQFFSVEDIERKIKALEMQQQTTSTSVKEDKKIIEDIKRLAANKPMIKQFDEAQESLRGVKEHHNELYTQLKAKNAELNSSKEEEEKWRAEMDAAKAKEDAKRSDLPALYKERDQLRKEI</sequence>
<dbReference type="Proteomes" id="UP000013827">
    <property type="component" value="Unassembled WGS sequence"/>
</dbReference>
<dbReference type="GO" id="GO:0005783">
    <property type="term" value="C:endoplasmic reticulum"/>
    <property type="evidence" value="ECO:0007669"/>
    <property type="project" value="TreeGrafter"/>
</dbReference>
<feature type="region of interest" description="Disordered" evidence="1">
    <location>
        <begin position="1"/>
        <end position="27"/>
    </location>
</feature>
<feature type="compositionally biased region" description="Basic and acidic residues" evidence="1">
    <location>
        <begin position="293"/>
        <end position="303"/>
    </location>
</feature>
<feature type="compositionally biased region" description="Basic and acidic residues" evidence="1">
    <location>
        <begin position="342"/>
        <end position="360"/>
    </location>
</feature>
<dbReference type="RefSeq" id="XP_005784111.1">
    <property type="nucleotide sequence ID" value="XM_005784054.1"/>
</dbReference>
<dbReference type="GO" id="GO:0042175">
    <property type="term" value="C:nuclear outer membrane-endoplasmic reticulum membrane network"/>
    <property type="evidence" value="ECO:0007669"/>
    <property type="project" value="TreeGrafter"/>
</dbReference>
<dbReference type="AlphaFoldDB" id="A0A0D3K7E7"/>
<dbReference type="KEGG" id="ehx:EMIHUDRAFT_460679"/>
<dbReference type="GeneID" id="17276958"/>
<evidence type="ECO:0000256" key="1">
    <source>
        <dbReference type="SAM" id="MobiDB-lite"/>
    </source>
</evidence>
<keyword evidence="3" id="KW-1185">Reference proteome</keyword>
<dbReference type="GO" id="GO:1990904">
    <property type="term" value="C:ribonucleoprotein complex"/>
    <property type="evidence" value="ECO:0007669"/>
    <property type="project" value="TreeGrafter"/>
</dbReference>
<feature type="compositionally biased region" description="Basic and acidic residues" evidence="1">
    <location>
        <begin position="530"/>
        <end position="570"/>
    </location>
</feature>
<dbReference type="EnsemblProtists" id="EOD31682">
    <property type="protein sequence ID" value="EOD31682"/>
    <property type="gene ID" value="EMIHUDRAFT_460679"/>
</dbReference>
<organism evidence="2 3">
    <name type="scientific">Emiliania huxleyi (strain CCMP1516)</name>
    <dbReference type="NCBI Taxonomy" id="280463"/>
    <lineage>
        <taxon>Eukaryota</taxon>
        <taxon>Haptista</taxon>
        <taxon>Haptophyta</taxon>
        <taxon>Prymnesiophyceae</taxon>
        <taxon>Isochrysidales</taxon>
        <taxon>Noelaerhabdaceae</taxon>
        <taxon>Emiliania</taxon>
    </lineage>
</organism>
<feature type="region of interest" description="Disordered" evidence="1">
    <location>
        <begin position="273"/>
        <end position="303"/>
    </location>
</feature>
<dbReference type="GO" id="GO:0003729">
    <property type="term" value="F:mRNA binding"/>
    <property type="evidence" value="ECO:0007669"/>
    <property type="project" value="TreeGrafter"/>
</dbReference>
<evidence type="ECO:0000313" key="3">
    <source>
        <dbReference type="Proteomes" id="UP000013827"/>
    </source>
</evidence>
<proteinExistence type="predicted"/>
<name>A0A0D3K7E7_EMIH1</name>
<dbReference type="PANTHER" id="PTHR31027">
    <property type="entry name" value="NUCLEAR SEGREGATION PROTEIN BFR1"/>
    <property type="match status" value="1"/>
</dbReference>
<dbReference type="PANTHER" id="PTHR31027:SF2">
    <property type="entry name" value="LEBERCILIN DOMAIN-CONTAINING PROTEIN"/>
    <property type="match status" value="1"/>
</dbReference>
<reference evidence="3" key="1">
    <citation type="journal article" date="2013" name="Nature">
        <title>Pan genome of the phytoplankton Emiliania underpins its global distribution.</title>
        <authorList>
            <person name="Read B.A."/>
            <person name="Kegel J."/>
            <person name="Klute M.J."/>
            <person name="Kuo A."/>
            <person name="Lefebvre S.C."/>
            <person name="Maumus F."/>
            <person name="Mayer C."/>
            <person name="Miller J."/>
            <person name="Monier A."/>
            <person name="Salamov A."/>
            <person name="Young J."/>
            <person name="Aguilar M."/>
            <person name="Claverie J.M."/>
            <person name="Frickenhaus S."/>
            <person name="Gonzalez K."/>
            <person name="Herman E.K."/>
            <person name="Lin Y.C."/>
            <person name="Napier J."/>
            <person name="Ogata H."/>
            <person name="Sarno A.F."/>
            <person name="Shmutz J."/>
            <person name="Schroeder D."/>
            <person name="de Vargas C."/>
            <person name="Verret F."/>
            <person name="von Dassow P."/>
            <person name="Valentin K."/>
            <person name="Van de Peer Y."/>
            <person name="Wheeler G."/>
            <person name="Dacks J.B."/>
            <person name="Delwiche C.F."/>
            <person name="Dyhrman S.T."/>
            <person name="Glockner G."/>
            <person name="John U."/>
            <person name="Richards T."/>
            <person name="Worden A.Z."/>
            <person name="Zhang X."/>
            <person name="Grigoriev I.V."/>
            <person name="Allen A.E."/>
            <person name="Bidle K."/>
            <person name="Borodovsky M."/>
            <person name="Bowler C."/>
            <person name="Brownlee C."/>
            <person name="Cock J.M."/>
            <person name="Elias M."/>
            <person name="Gladyshev V.N."/>
            <person name="Groth M."/>
            <person name="Guda C."/>
            <person name="Hadaegh A."/>
            <person name="Iglesias-Rodriguez M.D."/>
            <person name="Jenkins J."/>
            <person name="Jones B.M."/>
            <person name="Lawson T."/>
            <person name="Leese F."/>
            <person name="Lindquist E."/>
            <person name="Lobanov A."/>
            <person name="Lomsadze A."/>
            <person name="Malik S.B."/>
            <person name="Marsh M.E."/>
            <person name="Mackinder L."/>
            <person name="Mock T."/>
            <person name="Mueller-Roeber B."/>
            <person name="Pagarete A."/>
            <person name="Parker M."/>
            <person name="Probert I."/>
            <person name="Quesneville H."/>
            <person name="Raines C."/>
            <person name="Rensing S.A."/>
            <person name="Riano-Pachon D.M."/>
            <person name="Richier S."/>
            <person name="Rokitta S."/>
            <person name="Shiraiwa Y."/>
            <person name="Soanes D.M."/>
            <person name="van der Giezen M."/>
            <person name="Wahlund T.M."/>
            <person name="Williams B."/>
            <person name="Wilson W."/>
            <person name="Wolfe G."/>
            <person name="Wurch L.L."/>
        </authorList>
    </citation>
    <scope>NUCLEOTIDE SEQUENCE</scope>
</reference>
<dbReference type="InterPro" id="IPR039604">
    <property type="entry name" value="Bfr1"/>
</dbReference>
<dbReference type="PaxDb" id="2903-EOD31682"/>